<feature type="transmembrane region" description="Helical" evidence="2">
    <location>
        <begin position="109"/>
        <end position="127"/>
    </location>
</feature>
<dbReference type="GO" id="GO:0004722">
    <property type="term" value="F:protein serine/threonine phosphatase activity"/>
    <property type="evidence" value="ECO:0007669"/>
    <property type="project" value="InterPro"/>
</dbReference>
<dbReference type="PANTHER" id="PTHR43156">
    <property type="entry name" value="STAGE II SPORULATION PROTEIN E-RELATED"/>
    <property type="match status" value="1"/>
</dbReference>
<dbReference type="Pfam" id="PF19732">
    <property type="entry name" value="SpoIIE_N"/>
    <property type="match status" value="1"/>
</dbReference>
<dbReference type="SMART" id="SM00331">
    <property type="entry name" value="PP2C_SIG"/>
    <property type="match status" value="1"/>
</dbReference>
<gene>
    <name evidence="4" type="ORF">SAMN05660472_00081</name>
</gene>
<feature type="domain" description="PPM-type phosphatase" evidence="3">
    <location>
        <begin position="577"/>
        <end position="785"/>
    </location>
</feature>
<feature type="transmembrane region" description="Helical" evidence="2">
    <location>
        <begin position="26"/>
        <end position="56"/>
    </location>
</feature>
<keyword evidence="1" id="KW-0378">Hydrolase</keyword>
<dbReference type="EMBL" id="FNFP01000001">
    <property type="protein sequence ID" value="SDJ83965.1"/>
    <property type="molecule type" value="Genomic_DNA"/>
</dbReference>
<dbReference type="RefSeq" id="WP_244269423.1">
    <property type="nucleotide sequence ID" value="NZ_FNFP01000001.1"/>
</dbReference>
<feature type="transmembrane region" description="Helical" evidence="2">
    <location>
        <begin position="175"/>
        <end position="197"/>
    </location>
</feature>
<dbReference type="NCBIfam" id="TIGR02865">
    <property type="entry name" value="spore_II_E"/>
    <property type="match status" value="1"/>
</dbReference>
<evidence type="ECO:0000256" key="2">
    <source>
        <dbReference type="SAM" id="Phobius"/>
    </source>
</evidence>
<dbReference type="InterPro" id="IPR036457">
    <property type="entry name" value="PPM-type-like_dom_sf"/>
</dbReference>
<proteinExistence type="predicted"/>
<name>A0A1G8X2B1_9FIRM</name>
<dbReference type="SUPFAM" id="SSF81606">
    <property type="entry name" value="PP2C-like"/>
    <property type="match status" value="1"/>
</dbReference>
<organism evidence="4 5">
    <name type="scientific">Natronincola ferrireducens</name>
    <dbReference type="NCBI Taxonomy" id="393762"/>
    <lineage>
        <taxon>Bacteria</taxon>
        <taxon>Bacillati</taxon>
        <taxon>Bacillota</taxon>
        <taxon>Clostridia</taxon>
        <taxon>Peptostreptococcales</taxon>
        <taxon>Natronincolaceae</taxon>
        <taxon>Natronincola</taxon>
    </lineage>
</organism>
<evidence type="ECO:0000313" key="5">
    <source>
        <dbReference type="Proteomes" id="UP000198718"/>
    </source>
</evidence>
<keyword evidence="5" id="KW-1185">Reference proteome</keyword>
<feature type="transmembrane region" description="Helical" evidence="2">
    <location>
        <begin position="292"/>
        <end position="308"/>
    </location>
</feature>
<dbReference type="PANTHER" id="PTHR43156:SF2">
    <property type="entry name" value="STAGE II SPORULATION PROTEIN E"/>
    <property type="match status" value="1"/>
</dbReference>
<evidence type="ECO:0000313" key="4">
    <source>
        <dbReference type="EMBL" id="SDJ83965.1"/>
    </source>
</evidence>
<dbReference type="Pfam" id="PF07228">
    <property type="entry name" value="SpoIIE"/>
    <property type="match status" value="1"/>
</dbReference>
<accession>A0A1G8X2B1</accession>
<feature type="transmembrane region" description="Helical" evidence="2">
    <location>
        <begin position="68"/>
        <end position="97"/>
    </location>
</feature>
<keyword evidence="2" id="KW-1133">Transmembrane helix</keyword>
<reference evidence="4 5" key="1">
    <citation type="submission" date="2016-10" db="EMBL/GenBank/DDBJ databases">
        <authorList>
            <person name="de Groot N.N."/>
        </authorList>
    </citation>
    <scope>NUCLEOTIDE SEQUENCE [LARGE SCALE GENOMIC DNA]</scope>
    <source>
        <strain evidence="4 5">DSM 18346</strain>
    </source>
</reference>
<dbReference type="InterPro" id="IPR001932">
    <property type="entry name" value="PPM-type_phosphatase-like_dom"/>
</dbReference>
<dbReference type="InterPro" id="IPR052016">
    <property type="entry name" value="Bact_Sigma-Reg"/>
</dbReference>
<evidence type="ECO:0000259" key="3">
    <source>
        <dbReference type="PROSITE" id="PS51746"/>
    </source>
</evidence>
<feature type="transmembrane region" description="Helical" evidence="2">
    <location>
        <begin position="262"/>
        <end position="280"/>
    </location>
</feature>
<dbReference type="Gene3D" id="3.60.40.10">
    <property type="entry name" value="PPM-type phosphatase domain"/>
    <property type="match status" value="1"/>
</dbReference>
<dbReference type="STRING" id="393762.SAMN05660472_00081"/>
<dbReference type="InterPro" id="IPR045768">
    <property type="entry name" value="SpoIIE_N"/>
</dbReference>
<evidence type="ECO:0000256" key="1">
    <source>
        <dbReference type="ARBA" id="ARBA00022801"/>
    </source>
</evidence>
<feature type="transmembrane region" description="Helical" evidence="2">
    <location>
        <begin position="203"/>
        <end position="230"/>
    </location>
</feature>
<feature type="transmembrane region" description="Helical" evidence="2">
    <location>
        <begin position="237"/>
        <end position="256"/>
    </location>
</feature>
<dbReference type="InterPro" id="IPR014221">
    <property type="entry name" value="SpoII_E"/>
</dbReference>
<protein>
    <submittedName>
        <fullName evidence="4">Stage II sporulation protein E</fullName>
    </submittedName>
</protein>
<dbReference type="Proteomes" id="UP000198718">
    <property type="component" value="Unassembled WGS sequence"/>
</dbReference>
<dbReference type="PROSITE" id="PS51746">
    <property type="entry name" value="PPM_2"/>
    <property type="match status" value="1"/>
</dbReference>
<keyword evidence="2" id="KW-0812">Transmembrane</keyword>
<dbReference type="AlphaFoldDB" id="A0A1G8X2B1"/>
<sequence length="789" mass="88757">MIDKQTVVPASFREKRRIMTLINKKLIFLNILAFLLGRAGILEGLTPFGIGFFAALNYRDRKYGTIGIATLLGIMSIQGFYKSIPYIITLGIIYLLFHYVMDLRKLKTLKAAFISGFTYLTAGMLFLSLQSFYIYDVMIIAFEALVIFVIVYIASYALPLMVEKKSRSILSSEEIICIAILSAIALSGINEIYIFNLSLRNSLAILITILFAYNGGTAIGASVGITLGLITSMSIGGTPPVIIGIFGFSGLLAGIFKDMGKLGSGLGFLMGNAILTFYINGYYEIFIQFREILLAFGLFMLLPTPWIQQLEKLCNSPKSILYSDQTYSQRMKKRTYEKLSEFSNVFHDLAVTFDKISDKYVIFEKEDLTNIIQEVADHACDSCGMRRSCWEKNFCNTYQSMVDLLVLIETRDSIEPNVLPEEIQKRCIHPQKVVEKMRHLYELSALDMNWKERLIENRYLVGEQFKGVSKIIGQMAEELNSNTSFDIELENELYVVLDKAGLSAKNIIVTNQQESPLEITVEKNPCYNRESCIYKYIPVLSEAVGVKLVKKPSTCSYQRDGSGCSFTLVEANRYTAITRVARAKKEGNRVSGDTCTFMDIQDDQYLMAISDGMGAGDKAQRQSSATITMLEKMMEAGFDRDVAIKTINSMLMLKSSEEIFSSLDMTLLNLCKGTADFVKIGSAPSYIKRNQTKIQTIKASTLPIGILKDIEFNEDVKRIEDGDFIIMVSDGILEANKEDEQWLVSFLATIETRNPQDLADKILQRALQLSENKAQDDMTVLVTKVWRVI</sequence>
<keyword evidence="2" id="KW-0472">Membrane</keyword>
<feature type="transmembrane region" description="Helical" evidence="2">
    <location>
        <begin position="133"/>
        <end position="154"/>
    </location>
</feature>